<feature type="compositionally biased region" description="Acidic residues" evidence="6">
    <location>
        <begin position="676"/>
        <end position="695"/>
    </location>
</feature>
<feature type="compositionally biased region" description="Basic and acidic residues" evidence="6">
    <location>
        <begin position="659"/>
        <end position="675"/>
    </location>
</feature>
<dbReference type="CDD" id="cd22963">
    <property type="entry name" value="DD_CrRSP4-like"/>
    <property type="match status" value="1"/>
</dbReference>
<dbReference type="Proteomes" id="UP000050795">
    <property type="component" value="Unassembled WGS sequence"/>
</dbReference>
<dbReference type="WBParaSite" id="TREG1_27500.1">
    <property type="protein sequence ID" value="TREG1_27500.1"/>
    <property type="gene ID" value="TREG1_27500"/>
</dbReference>
<reference evidence="8" key="2">
    <citation type="submission" date="2023-11" db="UniProtKB">
        <authorList>
            <consortium name="WormBaseParasite"/>
        </authorList>
    </citation>
    <scope>IDENTIFICATION</scope>
</reference>
<name>A0AA85JFR0_TRIRE</name>
<keyword evidence="3" id="KW-0969">Cilium</keyword>
<evidence type="ECO:0000256" key="5">
    <source>
        <dbReference type="ARBA" id="ARBA00023273"/>
    </source>
</evidence>
<feature type="region of interest" description="Disordered" evidence="6">
    <location>
        <begin position="635"/>
        <end position="695"/>
    </location>
</feature>
<evidence type="ECO:0000313" key="8">
    <source>
        <dbReference type="WBParaSite" id="TREG1_27500.1"/>
    </source>
</evidence>
<dbReference type="InterPro" id="IPR006802">
    <property type="entry name" value="Radial_spoke"/>
</dbReference>
<dbReference type="AlphaFoldDB" id="A0AA85JFR0"/>
<comment type="subcellular location">
    <subcellularLocation>
        <location evidence="1">Cytoplasm</location>
        <location evidence="1">Cytoskeleton</location>
        <location evidence="1">Cilium axoneme</location>
    </subcellularLocation>
</comment>
<evidence type="ECO:0000313" key="7">
    <source>
        <dbReference type="Proteomes" id="UP000050795"/>
    </source>
</evidence>
<protein>
    <recommendedName>
        <fullName evidence="9">Radial spoke head protein 4 homolog A</fullName>
    </recommendedName>
</protein>
<proteinExistence type="predicted"/>
<dbReference type="Pfam" id="PF04712">
    <property type="entry name" value="Radial_spoke"/>
    <property type="match status" value="1"/>
</dbReference>
<dbReference type="GO" id="GO:0001534">
    <property type="term" value="C:radial spoke"/>
    <property type="evidence" value="ECO:0007669"/>
    <property type="project" value="InterPro"/>
</dbReference>
<feature type="compositionally biased region" description="Basic and acidic residues" evidence="6">
    <location>
        <begin position="46"/>
        <end position="55"/>
    </location>
</feature>
<feature type="region of interest" description="Disordered" evidence="6">
    <location>
        <begin position="37"/>
        <end position="58"/>
    </location>
</feature>
<keyword evidence="2" id="KW-0963">Cytoplasm</keyword>
<dbReference type="GO" id="GO:0035082">
    <property type="term" value="P:axoneme assembly"/>
    <property type="evidence" value="ECO:0007669"/>
    <property type="project" value="TreeGrafter"/>
</dbReference>
<feature type="region of interest" description="Disordered" evidence="6">
    <location>
        <begin position="500"/>
        <end position="530"/>
    </location>
</feature>
<feature type="compositionally biased region" description="Basic and acidic residues" evidence="6">
    <location>
        <begin position="254"/>
        <end position="269"/>
    </location>
</feature>
<keyword evidence="7" id="KW-1185">Reference proteome</keyword>
<reference evidence="7" key="1">
    <citation type="submission" date="2022-06" db="EMBL/GenBank/DDBJ databases">
        <authorList>
            <person name="Berger JAMES D."/>
            <person name="Berger JAMES D."/>
        </authorList>
    </citation>
    <scope>NUCLEOTIDE SEQUENCE [LARGE SCALE GENOMIC DNA]</scope>
</reference>
<dbReference type="PANTHER" id="PTHR13159">
    <property type="entry name" value="RADIAL SPOKEHEAD-RELATED"/>
    <property type="match status" value="1"/>
</dbReference>
<keyword evidence="4" id="KW-0206">Cytoskeleton</keyword>
<feature type="region of interest" description="Disordered" evidence="6">
    <location>
        <begin position="254"/>
        <end position="284"/>
    </location>
</feature>
<evidence type="ECO:0000256" key="4">
    <source>
        <dbReference type="ARBA" id="ARBA00023212"/>
    </source>
</evidence>
<feature type="compositionally biased region" description="Acidic residues" evidence="6">
    <location>
        <begin position="504"/>
        <end position="516"/>
    </location>
</feature>
<organism evidence="7 8">
    <name type="scientific">Trichobilharzia regenti</name>
    <name type="common">Nasal bird schistosome</name>
    <dbReference type="NCBI Taxonomy" id="157069"/>
    <lineage>
        <taxon>Eukaryota</taxon>
        <taxon>Metazoa</taxon>
        <taxon>Spiralia</taxon>
        <taxon>Lophotrochozoa</taxon>
        <taxon>Platyhelminthes</taxon>
        <taxon>Trematoda</taxon>
        <taxon>Digenea</taxon>
        <taxon>Strigeidida</taxon>
        <taxon>Schistosomatoidea</taxon>
        <taxon>Schistosomatidae</taxon>
        <taxon>Trichobilharzia</taxon>
    </lineage>
</organism>
<evidence type="ECO:0000256" key="2">
    <source>
        <dbReference type="ARBA" id="ARBA00022490"/>
    </source>
</evidence>
<dbReference type="GO" id="GO:0060294">
    <property type="term" value="P:cilium movement involved in cell motility"/>
    <property type="evidence" value="ECO:0007669"/>
    <property type="project" value="InterPro"/>
</dbReference>
<evidence type="ECO:0000256" key="6">
    <source>
        <dbReference type="SAM" id="MobiDB-lite"/>
    </source>
</evidence>
<evidence type="ECO:0000256" key="1">
    <source>
        <dbReference type="ARBA" id="ARBA00004430"/>
    </source>
</evidence>
<sequence length="695" mass="77912">MAEPRQTYVNLGPELPAENEFLRGKALLQSMHSSCGAGGGGIGGPKLHDENRQSDPRTGNLYEHLVTLLKLILETQPTHALDQFEMLSYQVKRERGGGTGGSGAGAGLVQEDTEARAPTEEPVSADYKHVKIEGTLLKHPKHKWDEPPYSKSALPTNWGGIFDNEDEIQRLQNLGITSFLIEQGGIGLGRTEMLRVWLSIRKLSLKLKTIVKLRFWGKIMGTESSYYIAEGEFEAEMPPDDGVPAPYDDWRPYEHKTEENPSMIHKESTYEEETEKEPSPTNELPEEQMKLNEARKIFLQDLPKNKWCPLAPIPPEPRGRGLNRWDYFACTNLGSDEWFRLPPVRAEHIFYARNIRRLFTGRPDAPVQQGPGELGEFHGLEVHLLRAQIARITSACWVAPAGIYEIDEEAELEEGEQPETLMEVEEFEPPEFEELLDRNNWLHIRPYILPQGRCSFISQKQAASTLKDVLDNITSKNDTNKEIGWFHPTVIEKWTERFKAQEEKADEELEEEEEEAGGGAGAEEPQEGPGLLGTIEEDAVLIPVGDIGLPTGRANRSKSRSITLTSRPLIAWRVKPSSVLLPKNCCVAIVSSGRWPGAYSLGRGGDFVNVYVGWGQKVLSASFSPLRIPKLMSEYNEEEQPTGGGSLSETNDPTPLEEEALRELKEARRLAREAKAEEEEENEGGEEGEEDEDED</sequence>
<dbReference type="PANTHER" id="PTHR13159:SF0">
    <property type="entry name" value="RADIAL SPOKE HEAD 6 HOMOLOG A"/>
    <property type="match status" value="1"/>
</dbReference>
<accession>A0AA85JFR0</accession>
<evidence type="ECO:0000256" key="3">
    <source>
        <dbReference type="ARBA" id="ARBA00023069"/>
    </source>
</evidence>
<evidence type="ECO:0008006" key="9">
    <source>
        <dbReference type="Google" id="ProtNLM"/>
    </source>
</evidence>
<keyword evidence="5" id="KW-0966">Cell projection</keyword>